<protein>
    <submittedName>
        <fullName evidence="1">Uncharacterized protein</fullName>
    </submittedName>
</protein>
<sequence length="318" mass="33590">MSLFATDSSLIEPVVASWTDQPSEQPADALAALLPQLVADALQRGHVRSAAMTFEQAASLLPFDHPAMQHARRLLDQCASADAAVQQRQIAGELVVIPSLTEYAPGAPRFQFGVTEAELGHPTVLAFLRAEQDTGAQAELRNFLEQALLGDDNYIDLDPGAGAGVLSACTMSSGRMVAVTADPVLQQLIARNAQQFGRDEGVTPSDQQVPLVQIVSDIAEATDLITPARTIVHLGSLPASSVVSAGSGWRDHAIAFAWDAADASVAFYVQQELEQLGASSFVMVEEDGEMTLSPFPIGCGATTAFALTERFIDTLSGA</sequence>
<dbReference type="EMBL" id="DPIY01000001">
    <property type="protein sequence ID" value="HCT55808.1"/>
    <property type="molecule type" value="Genomic_DNA"/>
</dbReference>
<organism evidence="1 2">
    <name type="scientific">Gemmatimonas aurantiaca</name>
    <dbReference type="NCBI Taxonomy" id="173480"/>
    <lineage>
        <taxon>Bacteria</taxon>
        <taxon>Pseudomonadati</taxon>
        <taxon>Gemmatimonadota</taxon>
        <taxon>Gemmatimonadia</taxon>
        <taxon>Gemmatimonadales</taxon>
        <taxon>Gemmatimonadaceae</taxon>
        <taxon>Gemmatimonas</taxon>
    </lineage>
</organism>
<evidence type="ECO:0000313" key="2">
    <source>
        <dbReference type="Proteomes" id="UP000264071"/>
    </source>
</evidence>
<name>A0A3D4V520_9BACT</name>
<reference evidence="1 2" key="1">
    <citation type="journal article" date="2018" name="Nat. Biotechnol.">
        <title>A standardized bacterial taxonomy based on genome phylogeny substantially revises the tree of life.</title>
        <authorList>
            <person name="Parks D.H."/>
            <person name="Chuvochina M."/>
            <person name="Waite D.W."/>
            <person name="Rinke C."/>
            <person name="Skarshewski A."/>
            <person name="Chaumeil P.A."/>
            <person name="Hugenholtz P."/>
        </authorList>
    </citation>
    <scope>NUCLEOTIDE SEQUENCE [LARGE SCALE GENOMIC DNA]</scope>
    <source>
        <strain evidence="1">UBA8844</strain>
    </source>
</reference>
<proteinExistence type="predicted"/>
<evidence type="ECO:0000313" key="1">
    <source>
        <dbReference type="EMBL" id="HCT55808.1"/>
    </source>
</evidence>
<gene>
    <name evidence="1" type="ORF">DGD08_01205</name>
</gene>
<dbReference type="AlphaFoldDB" id="A0A3D4V520"/>
<accession>A0A3D4V520</accession>
<comment type="caution">
    <text evidence="1">The sequence shown here is derived from an EMBL/GenBank/DDBJ whole genome shotgun (WGS) entry which is preliminary data.</text>
</comment>
<dbReference type="Proteomes" id="UP000264071">
    <property type="component" value="Unassembled WGS sequence"/>
</dbReference>